<name>A0A249JKN6_ACIBA</name>
<dbReference type="RefSeq" id="WP_000783238.1">
    <property type="nucleotide sequence ID" value="NZ_JAIGUE010000011.1"/>
</dbReference>
<reference evidence="1" key="1">
    <citation type="submission" date="2017-07" db="EMBL/GenBank/DDBJ databases">
        <authorList>
            <person name="Sun Z.S."/>
            <person name="Albrecht U."/>
            <person name="Echele G."/>
            <person name="Lee C.C."/>
        </authorList>
    </citation>
    <scope>NUCLEOTIDE SEQUENCE</scope>
    <source>
        <strain evidence="1">Ab902</strain>
    </source>
</reference>
<dbReference type="AlphaFoldDB" id="A0A249JKN6"/>
<protein>
    <submittedName>
        <fullName evidence="1">Gtr55</fullName>
    </submittedName>
</protein>
<dbReference type="SUPFAM" id="SSF53756">
    <property type="entry name" value="UDP-Glycosyltransferase/glycogen phosphorylase"/>
    <property type="match status" value="1"/>
</dbReference>
<organism evidence="1">
    <name type="scientific">Acinetobacter baumannii</name>
    <dbReference type="NCBI Taxonomy" id="470"/>
    <lineage>
        <taxon>Bacteria</taxon>
        <taxon>Pseudomonadati</taxon>
        <taxon>Pseudomonadota</taxon>
        <taxon>Gammaproteobacteria</taxon>
        <taxon>Moraxellales</taxon>
        <taxon>Moraxellaceae</taxon>
        <taxon>Acinetobacter</taxon>
        <taxon>Acinetobacter calcoaceticus/baumannii complex</taxon>
    </lineage>
</organism>
<proteinExistence type="predicted"/>
<sequence>MKMLYIGPNVEKISTGGDSVNKRNEDLLKKIFNEDLEVYYIPDPTNTVFEKLRGYLGGITKYHVNKVIEKISKNNVDCVFLSQSFYGKLCQVIRKKYPLLKIITFYHNIETHYAKEYVRTSGMSHYPFYLLATYNEKQTIKYSDYHFVLNERDADLMCDIYGVKSDFSLPVSYKDVFDPTKVKTVANAPLKILFVGTAFFGNIPGVEFFIKEVMPHINAELTIVGKGMDQFKERFETKENIKVFGFVEDLSALYYDASIVIAPIFSGGGMKTKVAEALMYGKTIIGTKEAFEGYVKVKSAMIECNTAAEFISCINQNRPYCPYNEVSRQQFLAYYDTDILHSSLNDFFHTNFN</sequence>
<dbReference type="EMBL" id="MF522809">
    <property type="protein sequence ID" value="ASY01641.1"/>
    <property type="molecule type" value="Genomic_DNA"/>
</dbReference>
<accession>A0A249JKN6</accession>
<gene>
    <name evidence="1" type="primary">gtr55</name>
</gene>
<dbReference type="Pfam" id="PF13692">
    <property type="entry name" value="Glyco_trans_1_4"/>
    <property type="match status" value="1"/>
</dbReference>
<dbReference type="Gene3D" id="3.40.50.2000">
    <property type="entry name" value="Glycogen Phosphorylase B"/>
    <property type="match status" value="2"/>
</dbReference>
<evidence type="ECO:0000313" key="1">
    <source>
        <dbReference type="EMBL" id="ASY01641.1"/>
    </source>
</evidence>